<evidence type="ECO:0000259" key="3">
    <source>
        <dbReference type="Pfam" id="PF17836"/>
    </source>
</evidence>
<feature type="binding site" evidence="2">
    <location>
        <position position="67"/>
    </location>
    <ligand>
        <name>substrate</name>
    </ligand>
</feature>
<organism evidence="4 5">
    <name type="scientific">[Eubacterium] hominis</name>
    <dbReference type="NCBI Taxonomy" id="2764325"/>
    <lineage>
        <taxon>Bacteria</taxon>
        <taxon>Bacillati</taxon>
        <taxon>Bacillota</taxon>
        <taxon>Erysipelotrichia</taxon>
        <taxon>Erysipelotrichales</taxon>
        <taxon>Erysipelotrichaceae</taxon>
        <taxon>Amedibacillus</taxon>
    </lineage>
</organism>
<dbReference type="RefSeq" id="WP_117452022.1">
    <property type="nucleotide sequence ID" value="NZ_CP060636.1"/>
</dbReference>
<dbReference type="Gene3D" id="3.40.50.20">
    <property type="match status" value="1"/>
</dbReference>
<dbReference type="KEGG" id="ehn:H9Q80_14080"/>
<name>A0A7G9GKN9_9FIRM</name>
<feature type="site" description="Increases basicity of active site His" evidence="1">
    <location>
        <position position="135"/>
    </location>
</feature>
<keyword evidence="5" id="KW-1185">Reference proteome</keyword>
<dbReference type="AlphaFoldDB" id="A0A7G9GKN9"/>
<dbReference type="Proteomes" id="UP000515856">
    <property type="component" value="Chromosome"/>
</dbReference>
<feature type="domain" description="PglD N-terminal" evidence="3">
    <location>
        <begin position="2"/>
        <end position="79"/>
    </location>
</feature>
<dbReference type="EMBL" id="CP060636">
    <property type="protein sequence ID" value="QNM11371.1"/>
    <property type="molecule type" value="Genomic_DNA"/>
</dbReference>
<dbReference type="CDD" id="cd03360">
    <property type="entry name" value="LbH_AT_putative"/>
    <property type="match status" value="1"/>
</dbReference>
<dbReference type="InterPro" id="IPR001451">
    <property type="entry name" value="Hexapep"/>
</dbReference>
<protein>
    <submittedName>
        <fullName evidence="4">Sialic acid O-acetyltransferase</fullName>
    </submittedName>
</protein>
<dbReference type="InterPro" id="IPR011004">
    <property type="entry name" value="Trimer_LpxA-like_sf"/>
</dbReference>
<dbReference type="Pfam" id="PF00132">
    <property type="entry name" value="Hexapep"/>
    <property type="match status" value="1"/>
</dbReference>
<dbReference type="InterPro" id="IPR020019">
    <property type="entry name" value="AcTrfase_PglD-like"/>
</dbReference>
<reference evidence="4 5" key="1">
    <citation type="submission" date="2020-08" db="EMBL/GenBank/DDBJ databases">
        <authorList>
            <person name="Liu C."/>
            <person name="Sun Q."/>
        </authorList>
    </citation>
    <scope>NUCLEOTIDE SEQUENCE [LARGE SCALE GENOMIC DNA]</scope>
    <source>
        <strain evidence="4 5">NSJ-61</strain>
    </source>
</reference>
<evidence type="ECO:0000256" key="2">
    <source>
        <dbReference type="PIRSR" id="PIRSR620019-2"/>
    </source>
</evidence>
<keyword evidence="4" id="KW-0808">Transferase</keyword>
<evidence type="ECO:0000313" key="4">
    <source>
        <dbReference type="EMBL" id="QNM11371.1"/>
    </source>
</evidence>
<feature type="active site" description="Proton acceptor" evidence="1">
    <location>
        <position position="134"/>
    </location>
</feature>
<dbReference type="Gene3D" id="2.160.10.10">
    <property type="entry name" value="Hexapeptide repeat proteins"/>
    <property type="match status" value="1"/>
</dbReference>
<dbReference type="InterPro" id="IPR041561">
    <property type="entry name" value="PglD_N"/>
</dbReference>
<dbReference type="SUPFAM" id="SSF51161">
    <property type="entry name" value="Trimeric LpxA-like enzymes"/>
    <property type="match status" value="1"/>
</dbReference>
<dbReference type="Pfam" id="PF17836">
    <property type="entry name" value="PglD_N"/>
    <property type="match status" value="1"/>
</dbReference>
<evidence type="ECO:0000256" key="1">
    <source>
        <dbReference type="PIRSR" id="PIRSR620019-1"/>
    </source>
</evidence>
<dbReference type="PANTHER" id="PTHR43300">
    <property type="entry name" value="ACETYLTRANSFERASE"/>
    <property type="match status" value="1"/>
</dbReference>
<proteinExistence type="predicted"/>
<dbReference type="GO" id="GO:0016740">
    <property type="term" value="F:transferase activity"/>
    <property type="evidence" value="ECO:0007669"/>
    <property type="project" value="UniProtKB-KW"/>
</dbReference>
<accession>A0A7G9GKN9</accession>
<evidence type="ECO:0000313" key="5">
    <source>
        <dbReference type="Proteomes" id="UP000515856"/>
    </source>
</evidence>
<dbReference type="InterPro" id="IPR050179">
    <property type="entry name" value="Trans_hexapeptide_repeat"/>
</dbReference>
<dbReference type="PANTHER" id="PTHR43300:SF7">
    <property type="entry name" value="UDP-N-ACETYLBACILLOSAMINE N-ACETYLTRANSFERASE"/>
    <property type="match status" value="1"/>
</dbReference>
<gene>
    <name evidence="4" type="ORF">H9Q80_14080</name>
</gene>
<sequence>MKLLIIGCGGHGRCCLEIAEAMNQYDEIAFLDDGHINEMIQGRKVIGKINDIDKYMQDFDEVFIAIGNNHFRKELIKKVESQNYKLATLIHPDSRTSKHSYIDKGTVIFPYACIESNARIGKGCIICSNTVINHDATVQDDCLIYSNSTIRAEAVIEEETRIGSNCCISFRGHVLKQSDIKDGEVV</sequence>